<comment type="similarity">
    <text evidence="8">Belongs to the TsuA/YedE (TC 9.B.102) family.</text>
</comment>
<evidence type="ECO:0000256" key="6">
    <source>
        <dbReference type="ARBA" id="ARBA00022989"/>
    </source>
</evidence>
<reference evidence="10" key="1">
    <citation type="submission" date="2022-06" db="EMBL/GenBank/DDBJ databases">
        <title>Sneathiella actinostolidae sp. nov., isolated from a sea anemonein the Western Pacific Ocean.</title>
        <authorList>
            <person name="Wei M.J."/>
        </authorList>
    </citation>
    <scope>NUCLEOTIDE SEQUENCE</scope>
    <source>
        <strain evidence="10">PHK-P5</strain>
    </source>
</reference>
<evidence type="ECO:0000256" key="5">
    <source>
        <dbReference type="ARBA" id="ARBA00022692"/>
    </source>
</evidence>
<feature type="transmembrane region" description="Helical" evidence="9">
    <location>
        <begin position="48"/>
        <end position="67"/>
    </location>
</feature>
<dbReference type="PANTHER" id="PTHR30574:SF1">
    <property type="entry name" value="SULPHUR TRANSPORT DOMAIN-CONTAINING PROTEIN"/>
    <property type="match status" value="1"/>
</dbReference>
<name>A0ABY4W012_9PROT</name>
<accession>A0ABY4W012</accession>
<feature type="transmembrane region" description="Helical" evidence="9">
    <location>
        <begin position="119"/>
        <end position="145"/>
    </location>
</feature>
<organism evidence="10 11">
    <name type="scientific">Sneathiella marina</name>
    <dbReference type="NCBI Taxonomy" id="2950108"/>
    <lineage>
        <taxon>Bacteria</taxon>
        <taxon>Pseudomonadati</taxon>
        <taxon>Pseudomonadota</taxon>
        <taxon>Alphaproteobacteria</taxon>
        <taxon>Sneathiellales</taxon>
        <taxon>Sneathiellaceae</taxon>
        <taxon>Sneathiella</taxon>
    </lineage>
</organism>
<gene>
    <name evidence="10" type="ORF">NBZ79_13435</name>
</gene>
<keyword evidence="4" id="KW-0997">Cell inner membrane</keyword>
<dbReference type="InterPro" id="IPR007272">
    <property type="entry name" value="Sulf_transp_TsuA/YedE"/>
</dbReference>
<evidence type="ECO:0000256" key="2">
    <source>
        <dbReference type="ARBA" id="ARBA00022448"/>
    </source>
</evidence>
<keyword evidence="5 9" id="KW-0812">Transmembrane</keyword>
<dbReference type="Proteomes" id="UP001056291">
    <property type="component" value="Chromosome"/>
</dbReference>
<sequence length="147" mass="14803">MENFTPYASLAGGLLIGVSATLLLMAGRLAGISGILAGLIPFDSKDSLWRILFIVGLIVGAGLYPALGGDMSAMNINPYGLSETAHTALLILAGLLVGIGTYVGAGCTSGHGICGIGRLSVRSIIATVTFVGVAALTVFILRLIVGG</sequence>
<evidence type="ECO:0000256" key="1">
    <source>
        <dbReference type="ARBA" id="ARBA00004429"/>
    </source>
</evidence>
<evidence type="ECO:0000256" key="7">
    <source>
        <dbReference type="ARBA" id="ARBA00023136"/>
    </source>
</evidence>
<keyword evidence="11" id="KW-1185">Reference proteome</keyword>
<evidence type="ECO:0000256" key="8">
    <source>
        <dbReference type="ARBA" id="ARBA00035655"/>
    </source>
</evidence>
<keyword evidence="7 9" id="KW-0472">Membrane</keyword>
<dbReference type="RefSeq" id="WP_251932986.1">
    <property type="nucleotide sequence ID" value="NZ_CP098747.1"/>
</dbReference>
<comment type="subcellular location">
    <subcellularLocation>
        <location evidence="1">Cell inner membrane</location>
        <topology evidence="1">Multi-pass membrane protein</topology>
    </subcellularLocation>
</comment>
<keyword evidence="2" id="KW-0813">Transport</keyword>
<keyword evidence="3" id="KW-1003">Cell membrane</keyword>
<dbReference type="EMBL" id="CP098747">
    <property type="protein sequence ID" value="USG60179.1"/>
    <property type="molecule type" value="Genomic_DNA"/>
</dbReference>
<evidence type="ECO:0000256" key="9">
    <source>
        <dbReference type="SAM" id="Phobius"/>
    </source>
</evidence>
<feature type="transmembrane region" description="Helical" evidence="9">
    <location>
        <begin position="87"/>
        <end position="107"/>
    </location>
</feature>
<evidence type="ECO:0000256" key="4">
    <source>
        <dbReference type="ARBA" id="ARBA00022519"/>
    </source>
</evidence>
<evidence type="ECO:0000256" key="3">
    <source>
        <dbReference type="ARBA" id="ARBA00022475"/>
    </source>
</evidence>
<keyword evidence="6 9" id="KW-1133">Transmembrane helix</keyword>
<protein>
    <submittedName>
        <fullName evidence="10">YeeE/YedE family protein</fullName>
    </submittedName>
</protein>
<proteinExistence type="inferred from homology"/>
<evidence type="ECO:0000313" key="11">
    <source>
        <dbReference type="Proteomes" id="UP001056291"/>
    </source>
</evidence>
<evidence type="ECO:0000313" key="10">
    <source>
        <dbReference type="EMBL" id="USG60179.1"/>
    </source>
</evidence>
<dbReference type="PANTHER" id="PTHR30574">
    <property type="entry name" value="INNER MEMBRANE PROTEIN YEDE"/>
    <property type="match status" value="1"/>
</dbReference>
<feature type="transmembrane region" description="Helical" evidence="9">
    <location>
        <begin position="6"/>
        <end position="27"/>
    </location>
</feature>
<dbReference type="Pfam" id="PF04143">
    <property type="entry name" value="Sulf_transp"/>
    <property type="match status" value="1"/>
</dbReference>